<dbReference type="PANTHER" id="PTHR24223">
    <property type="entry name" value="ATP-BINDING CASSETTE SUB-FAMILY C"/>
    <property type="match status" value="1"/>
</dbReference>
<dbReference type="GO" id="GO:0140359">
    <property type="term" value="F:ABC-type transporter activity"/>
    <property type="evidence" value="ECO:0007669"/>
    <property type="project" value="InterPro"/>
</dbReference>
<feature type="transmembrane region" description="Helical" evidence="9">
    <location>
        <begin position="1157"/>
        <end position="1180"/>
    </location>
</feature>
<feature type="transmembrane region" description="Helical" evidence="9">
    <location>
        <begin position="971"/>
        <end position="1000"/>
    </location>
</feature>
<dbReference type="InterPro" id="IPR056227">
    <property type="entry name" value="TMD0_ABC"/>
</dbReference>
<gene>
    <name evidence="12" type="ORF">H0G86_007621</name>
</gene>
<dbReference type="FunFam" id="3.40.50.300:FF:000838">
    <property type="entry name" value="ABC multidrug transporter (Eurofung)"/>
    <property type="match status" value="1"/>
</dbReference>
<keyword evidence="8 9" id="KW-0472">Membrane</keyword>
<evidence type="ECO:0000259" key="11">
    <source>
        <dbReference type="PROSITE" id="PS50929"/>
    </source>
</evidence>
<dbReference type="Pfam" id="PF00005">
    <property type="entry name" value="ABC_tran"/>
    <property type="match status" value="2"/>
</dbReference>
<feature type="domain" description="ABC transporter" evidence="10">
    <location>
        <begin position="619"/>
        <end position="868"/>
    </location>
</feature>
<dbReference type="PROSITE" id="PS50893">
    <property type="entry name" value="ABC_TRANSPORTER_2"/>
    <property type="match status" value="2"/>
</dbReference>
<feature type="transmembrane region" description="Helical" evidence="9">
    <location>
        <begin position="493"/>
        <end position="523"/>
    </location>
</feature>
<keyword evidence="13" id="KW-1185">Reference proteome</keyword>
<feature type="transmembrane region" description="Helical" evidence="9">
    <location>
        <begin position="529"/>
        <end position="551"/>
    </location>
</feature>
<dbReference type="EMBL" id="CP075867">
    <property type="protein sequence ID" value="QYT00540.1"/>
    <property type="molecule type" value="Genomic_DNA"/>
</dbReference>
<evidence type="ECO:0000313" key="13">
    <source>
        <dbReference type="Proteomes" id="UP000826661"/>
    </source>
</evidence>
<dbReference type="InterPro" id="IPR011527">
    <property type="entry name" value="ABC1_TM_dom"/>
</dbReference>
<organism evidence="12 13">
    <name type="scientific">Trichoderma simmonsii</name>
    <dbReference type="NCBI Taxonomy" id="1491479"/>
    <lineage>
        <taxon>Eukaryota</taxon>
        <taxon>Fungi</taxon>
        <taxon>Dikarya</taxon>
        <taxon>Ascomycota</taxon>
        <taxon>Pezizomycotina</taxon>
        <taxon>Sordariomycetes</taxon>
        <taxon>Hypocreomycetidae</taxon>
        <taxon>Hypocreales</taxon>
        <taxon>Hypocreaceae</taxon>
        <taxon>Trichoderma</taxon>
    </lineage>
</organism>
<evidence type="ECO:0000256" key="1">
    <source>
        <dbReference type="ARBA" id="ARBA00004651"/>
    </source>
</evidence>
<dbReference type="SUPFAM" id="SSF90123">
    <property type="entry name" value="ABC transporter transmembrane region"/>
    <property type="match status" value="2"/>
</dbReference>
<dbReference type="SUPFAM" id="SSF52540">
    <property type="entry name" value="P-loop containing nucleoside triphosphate hydrolases"/>
    <property type="match status" value="2"/>
</dbReference>
<feature type="transmembrane region" description="Helical" evidence="9">
    <location>
        <begin position="43"/>
        <end position="62"/>
    </location>
</feature>
<dbReference type="GO" id="GO:0005886">
    <property type="term" value="C:plasma membrane"/>
    <property type="evidence" value="ECO:0007669"/>
    <property type="project" value="UniProtKB-SubCell"/>
</dbReference>
<dbReference type="GO" id="GO:0005524">
    <property type="term" value="F:ATP binding"/>
    <property type="evidence" value="ECO:0007669"/>
    <property type="project" value="UniProtKB-KW"/>
</dbReference>
<keyword evidence="7 9" id="KW-1133">Transmembrane helix</keyword>
<dbReference type="CDD" id="cd18580">
    <property type="entry name" value="ABC_6TM_ABCC_D2"/>
    <property type="match status" value="1"/>
</dbReference>
<dbReference type="InterPro" id="IPR027417">
    <property type="entry name" value="P-loop_NTPase"/>
</dbReference>
<dbReference type="PROSITE" id="PS00211">
    <property type="entry name" value="ABC_TRANSPORTER_1"/>
    <property type="match status" value="1"/>
</dbReference>
<dbReference type="Pfam" id="PF00664">
    <property type="entry name" value="ABC_membrane"/>
    <property type="match status" value="1"/>
</dbReference>
<evidence type="ECO:0000256" key="8">
    <source>
        <dbReference type="ARBA" id="ARBA00023136"/>
    </source>
</evidence>
<evidence type="ECO:0000256" key="9">
    <source>
        <dbReference type="SAM" id="Phobius"/>
    </source>
</evidence>
<keyword evidence="3" id="KW-1003">Cell membrane</keyword>
<feature type="transmembrane region" description="Helical" evidence="9">
    <location>
        <begin position="1076"/>
        <end position="1093"/>
    </location>
</feature>
<keyword evidence="2" id="KW-0813">Transport</keyword>
<feature type="transmembrane region" description="Helical" evidence="9">
    <location>
        <begin position="83"/>
        <end position="104"/>
    </location>
</feature>
<dbReference type="SMART" id="SM00382">
    <property type="entry name" value="AAA"/>
    <property type="match status" value="2"/>
</dbReference>
<evidence type="ECO:0000313" key="12">
    <source>
        <dbReference type="EMBL" id="QYT00540.1"/>
    </source>
</evidence>
<evidence type="ECO:0000256" key="2">
    <source>
        <dbReference type="ARBA" id="ARBA00022448"/>
    </source>
</evidence>
<feature type="transmembrane region" description="Helical" evidence="9">
    <location>
        <begin position="162"/>
        <end position="187"/>
    </location>
</feature>
<evidence type="ECO:0000256" key="3">
    <source>
        <dbReference type="ARBA" id="ARBA00022475"/>
    </source>
</evidence>
<feature type="transmembrane region" description="Helical" evidence="9">
    <location>
        <begin position="410"/>
        <end position="427"/>
    </location>
</feature>
<feature type="transmembrane region" description="Helical" evidence="9">
    <location>
        <begin position="317"/>
        <end position="335"/>
    </location>
</feature>
<evidence type="ECO:0000256" key="4">
    <source>
        <dbReference type="ARBA" id="ARBA00022692"/>
    </source>
</evidence>
<dbReference type="InterPro" id="IPR003439">
    <property type="entry name" value="ABC_transporter-like_ATP-bd"/>
</dbReference>
<dbReference type="InterPro" id="IPR044726">
    <property type="entry name" value="ABCC_6TM_D2"/>
</dbReference>
<evidence type="ECO:0000256" key="5">
    <source>
        <dbReference type="ARBA" id="ARBA00022741"/>
    </source>
</evidence>
<dbReference type="PANTHER" id="PTHR24223:SF404">
    <property type="entry name" value="ABC MULTIDRUG TRANSPORTER (EUROFUNG)-RELATED"/>
    <property type="match status" value="1"/>
</dbReference>
<feature type="transmembrane region" description="Helical" evidence="9">
    <location>
        <begin position="922"/>
        <end position="951"/>
    </location>
</feature>
<sequence>MDLQRALTSFAEMDCPPGSEQYFGPQVDPRCRPFDFTLLFEDIFFVAVPAVVFLILAPIQIWGLFRRRAAFSVRSRAIRRWKAVAFTAILAVQVVYLVFRAQYVELRTKLSLPADILSSTATVAAFFLSRASHGRSLRPSTVLDLYLSLSSLLNIARTRTLWLLAAGSPVPILMTVNLSLTLFALLLESIEERKRLSNGSPEEFSGIWARISFSWLLPLLKTGYDKVLSQDDLPNLDTRLQSRVLRRQLITTWSKYDPKARHSLVKACFCTHLSTLPSAIFPRLCVTAFTFAQPFLVETTIRFVGDENAKSYHGRGLIGAWALVYLGIALSRSLYKYETSRFIAKLRGGLIALVYQRSLNIRTADEGDISAVTLMGTDIERIASAMQLLHETWGSLLEIAIACWLLERQLFLACLAPIALVLVFIGITSQISVATQNAQVAWIEKVQERLRATTSLLGDIKAIKMLALPQVVSRLLTNLRTNEIKTSKTFRELLVATLMLSLTPLNLAPAATFGVYVVISVYWTHGSLLTTQAFTSLALIGLLTGPVIAFIQSLPQVLQCMGCFDRIQQYCNYADVDLKDENYYEPGHVDLRDESEIHLLAPDSPLEHFDAPHGDTISLHSKGFKWSKNGLTVLKDLELDISQEAITVITGPVGSGKSSLMSCILGEMIDISSPEGQPKVSRQYCKHIAYCSQQPWLENTTIRNNILSSSPYERKWYDEVVSCCGLNADLNRFKKGDKTNIGSRGLNLSGGQKQRIALARAVYAKKPIVLLDDIFSSMDAHTIDVVSSRLFGRVGLLRRQRATVILSTHSRMLKCFLNLPLKTLTRLSGKLMALSDIIIILEDGKVTAKDTPASLLQSNGYVNKLGIQLTTNGDVTEAAEPSKLPTAEEFFDVAADVAINISEETDGKHVDIRRKKGELSVYAYYLASSGWWFVFLYSAAVTGWIFCIEFSNVWMKWWSAANASEPDKDIWMYLGIYALLGILGTLSGCICAWAAFIYIISRSAAQLHSNLLDATLRAPFYSRSTRDLGELLNRFSRDMELIDMELPSNMVNYTSTVVLCIAKVVIIAIFTRYLGVTIPFFAVYVYFLQSFYLQTSRQIRLLAIEAHAPLFTHFSESIAGAVTIRAFGWQSYHQERNYRLIDASQRPVYLQSCIQHWLSFVLEMVTTVLAVLLVSTVLIWKDRFSPGSVGVSLVTVIGFSEVLVRLVQTWTTLEPSIGAVSRVKRFAEETETEERKEKGAYVPATWPHAGAVEFAGWTTSYGTTADPKPVLNGVSLSIKAGQHVAICGRTGSGKTSLILSLLQMTEIVEGSISIDDVDLSTLTCAEVRSRINVVPQDPFLMPGTIRFNVDPFNGASDEDIIRALEQVRLRTIIDEQGGIDKEIDLSSWSSGQKQLLCFARAMLKKSKILILDEAMSSVDHDTETIMQEIIDTQFKECTVLAVMHRLEHIRRYDKAAVFGDGKLLEFDTPEALLSGDTNLARLYSFYQS</sequence>
<proteinExistence type="predicted"/>
<dbReference type="InterPro" id="IPR003593">
    <property type="entry name" value="AAA+_ATPase"/>
</dbReference>
<dbReference type="Gene3D" id="3.40.50.300">
    <property type="entry name" value="P-loop containing nucleotide triphosphate hydrolases"/>
    <property type="match status" value="2"/>
</dbReference>
<keyword evidence="4 9" id="KW-0812">Transmembrane</keyword>
<name>A0A8G0LGU1_9HYPO</name>
<dbReference type="PROSITE" id="PS50929">
    <property type="entry name" value="ABC_TM1F"/>
    <property type="match status" value="2"/>
</dbReference>
<dbReference type="CDD" id="cd18579">
    <property type="entry name" value="ABC_6TM_ABCC_D1"/>
    <property type="match status" value="1"/>
</dbReference>
<keyword evidence="5" id="KW-0547">Nucleotide-binding</keyword>
<evidence type="ECO:0000256" key="7">
    <source>
        <dbReference type="ARBA" id="ARBA00022989"/>
    </source>
</evidence>
<comment type="subcellular location">
    <subcellularLocation>
        <location evidence="1">Cell membrane</location>
        <topology evidence="1">Multi-pass membrane protein</topology>
    </subcellularLocation>
</comment>
<dbReference type="InterPro" id="IPR036640">
    <property type="entry name" value="ABC1_TM_sf"/>
</dbReference>
<dbReference type="InterPro" id="IPR050173">
    <property type="entry name" value="ABC_transporter_C-like"/>
</dbReference>
<feature type="domain" description="ABC transporter" evidence="10">
    <location>
        <begin position="1252"/>
        <end position="1485"/>
    </location>
</feature>
<keyword evidence="6" id="KW-0067">ATP-binding</keyword>
<dbReference type="InterPro" id="IPR017871">
    <property type="entry name" value="ABC_transporter-like_CS"/>
</dbReference>
<dbReference type="CDD" id="cd03244">
    <property type="entry name" value="ABCC_MRP_domain2"/>
    <property type="match status" value="1"/>
</dbReference>
<feature type="domain" description="ABC transmembrane type-1" evidence="11">
    <location>
        <begin position="284"/>
        <end position="559"/>
    </location>
</feature>
<accession>A0A8G0LGU1</accession>
<dbReference type="Gene3D" id="1.20.1560.10">
    <property type="entry name" value="ABC transporter type 1, transmembrane domain"/>
    <property type="match status" value="2"/>
</dbReference>
<evidence type="ECO:0008006" key="14">
    <source>
        <dbReference type="Google" id="ProtNLM"/>
    </source>
</evidence>
<dbReference type="Pfam" id="PF24357">
    <property type="entry name" value="TMD0_ABC"/>
    <property type="match status" value="1"/>
</dbReference>
<dbReference type="Proteomes" id="UP000826661">
    <property type="component" value="Chromosome IV"/>
</dbReference>
<protein>
    <recommendedName>
        <fullName evidence="14">ABC transporter</fullName>
    </recommendedName>
</protein>
<reference evidence="12 13" key="1">
    <citation type="journal article" date="2021" name="BMC Genomics">
        <title>Telomere-to-telomere genome assembly of asparaginase-producing Trichoderma simmonsii.</title>
        <authorList>
            <person name="Chung D."/>
            <person name="Kwon Y.M."/>
            <person name="Yang Y."/>
        </authorList>
    </citation>
    <scope>NUCLEOTIDE SEQUENCE [LARGE SCALE GENOMIC DNA]</scope>
    <source>
        <strain evidence="12 13">GH-Sj1</strain>
    </source>
</reference>
<dbReference type="GO" id="GO:0016887">
    <property type="term" value="F:ATP hydrolysis activity"/>
    <property type="evidence" value="ECO:0007669"/>
    <property type="project" value="InterPro"/>
</dbReference>
<dbReference type="CDD" id="cd03250">
    <property type="entry name" value="ABCC_MRP_domain1"/>
    <property type="match status" value="1"/>
</dbReference>
<dbReference type="InterPro" id="IPR044746">
    <property type="entry name" value="ABCC_6TM_D1"/>
</dbReference>
<evidence type="ECO:0000259" key="10">
    <source>
        <dbReference type="PROSITE" id="PS50893"/>
    </source>
</evidence>
<feature type="domain" description="ABC transmembrane type-1" evidence="11">
    <location>
        <begin position="950"/>
        <end position="1214"/>
    </location>
</feature>
<dbReference type="FunFam" id="1.20.1560.10:FF:000066">
    <property type="entry name" value="ABC multidrug transporter (Eurofung)"/>
    <property type="match status" value="1"/>
</dbReference>
<evidence type="ECO:0000256" key="6">
    <source>
        <dbReference type="ARBA" id="ARBA00022840"/>
    </source>
</evidence>
<dbReference type="FunFam" id="1.20.1560.10:FF:000055">
    <property type="entry name" value="ABC multidrug transporter (Eurofung)"/>
    <property type="match status" value="1"/>
</dbReference>